<feature type="compositionally biased region" description="Polar residues" evidence="3">
    <location>
        <begin position="406"/>
        <end position="415"/>
    </location>
</feature>
<evidence type="ECO:0000259" key="5">
    <source>
        <dbReference type="PROSITE" id="PS51272"/>
    </source>
</evidence>
<dbReference type="RefSeq" id="WP_172596196.1">
    <property type="nucleotide sequence ID" value="NZ_LR130778.1"/>
</dbReference>
<feature type="domain" description="SLH" evidence="5">
    <location>
        <begin position="90"/>
        <end position="148"/>
    </location>
</feature>
<dbReference type="Pfam" id="PF00395">
    <property type="entry name" value="SLH"/>
    <property type="match status" value="3"/>
</dbReference>
<dbReference type="InterPro" id="IPR032812">
    <property type="entry name" value="SbsA_Ig"/>
</dbReference>
<dbReference type="KEGG" id="cbar:PATL70BA_2126"/>
<keyword evidence="2" id="KW-0677">Repeat</keyword>
<evidence type="ECO:0000313" key="7">
    <source>
        <dbReference type="Proteomes" id="UP000279029"/>
    </source>
</evidence>
<dbReference type="InterPro" id="IPR051465">
    <property type="entry name" value="Cell_Envelope_Struct_Comp"/>
</dbReference>
<dbReference type="EMBL" id="LR130778">
    <property type="protein sequence ID" value="VDN48011.1"/>
    <property type="molecule type" value="Genomic_DNA"/>
</dbReference>
<name>A0A3P7PXV3_9FIRM</name>
<gene>
    <name evidence="6" type="ORF">PATL70BA_2126</name>
</gene>
<dbReference type="InterPro" id="IPR001119">
    <property type="entry name" value="SLH_dom"/>
</dbReference>
<feature type="domain" description="SLH" evidence="5">
    <location>
        <begin position="151"/>
        <end position="210"/>
    </location>
</feature>
<feature type="signal peptide" evidence="4">
    <location>
        <begin position="1"/>
        <end position="27"/>
    </location>
</feature>
<sequence>MKKSISKIVLSMLVLVVSMGFGPKAQAASIFSDTNRHWAETDIYKGVTEGFIKGYTDGTFKPDQPVTRAEFSKMLNQALGVTATVSITMKDLKTTDWYYNEVRKAVAAGYINGYTDNTFKPENNITRQEAASMIAKVIPNYGTTTRLTGILDTDDISNWAEDSVEAVFARGYITGDNRKMYRPLGALTRAEACVILLRLLDGEQVVTSSNYVIDDEGTTKSRTIYTNNLTIHKDVDDGDVDLDRVVVLGTLTVQGGGDNTIEIEDSRIRNMNVEKTSGDVRVLLRGNTTVDTTTAKYGSTLEQVSMSGAGYKSLRLDGSSLSKQETILKGTFPSVVVDDTVLLTLSSGKITDLRVNSGSSDSVINLASGTTVTNTDVYSRASFTGTGKISTLKAYANDITYETKPSKITTGSSLSRPPELGEDTEGPVPTFTPKSDATNVATNTKIVITFNEAIYLDRGGRVYADDIEDIFEIREDRTTGTRISFTGTISSDRKTVTLTPDEILDMSTYYYIILLDEVIEDAEGNENEEETSKFRTGTQDLAPPKATFSPVNNATNIAVSSNITISFDEAIRLSNNSAVTNSNITGFIELRENSATGTKKSFSASINSTKKLITIDPSADLAIGKNYYVIILASKIEDYDNNAVPKTTSTFQTGLPIAATPTITTNPATTTAIANNGTVSVTMTTSTADSSIRYTTDGTTPTASSTLYTGAFNVTNSGSLIDGQTVTVKAITIKSGMTNSGVASKAITFVTNRVATPTITTNVSNESTVPSNQTVTVTLNTATSGSTIYYTTDGSAPTITDTLYNGPFPINATNPNGEVINIKVLAIKDGMINSNVATKNITFVKNTVETPTITTDPSNVSNVANGQAVIVTIVTATDSATIYYTTDGSDPTESSSLYGGGFSVNTPGGIAGGEVIVKAIAIQSGMIDSNISNKTIIFEAAVTGE</sequence>
<keyword evidence="1 4" id="KW-0732">Signal</keyword>
<feature type="region of interest" description="Disordered" evidence="3">
    <location>
        <begin position="406"/>
        <end position="436"/>
    </location>
</feature>
<dbReference type="PANTHER" id="PTHR43308">
    <property type="entry name" value="OUTER MEMBRANE PROTEIN ALPHA-RELATED"/>
    <property type="match status" value="1"/>
</dbReference>
<feature type="region of interest" description="Disordered" evidence="3">
    <location>
        <begin position="523"/>
        <end position="542"/>
    </location>
</feature>
<keyword evidence="7" id="KW-1185">Reference proteome</keyword>
<dbReference type="InterPro" id="IPR014755">
    <property type="entry name" value="Cu-Rt/internalin_Ig-like"/>
</dbReference>
<evidence type="ECO:0000313" key="6">
    <source>
        <dbReference type="EMBL" id="VDN48011.1"/>
    </source>
</evidence>
<dbReference type="InterPro" id="IPR059177">
    <property type="entry name" value="GH29D-like_dom"/>
</dbReference>
<evidence type="ECO:0000256" key="3">
    <source>
        <dbReference type="SAM" id="MobiDB-lite"/>
    </source>
</evidence>
<protein>
    <recommendedName>
        <fullName evidence="5">SLH domain-containing protein</fullName>
    </recommendedName>
</protein>
<evidence type="ECO:0000256" key="4">
    <source>
        <dbReference type="SAM" id="SignalP"/>
    </source>
</evidence>
<feature type="chain" id="PRO_5018140090" description="SLH domain-containing protein" evidence="4">
    <location>
        <begin position="28"/>
        <end position="945"/>
    </location>
</feature>
<feature type="domain" description="SLH" evidence="5">
    <location>
        <begin position="26"/>
        <end position="89"/>
    </location>
</feature>
<dbReference type="Pfam" id="PF13205">
    <property type="entry name" value="Big_5"/>
    <property type="match status" value="2"/>
</dbReference>
<accession>A0A3P7PXV3</accession>
<organism evidence="6 7">
    <name type="scientific">Petrocella atlantisensis</name>
    <dbReference type="NCBI Taxonomy" id="2173034"/>
    <lineage>
        <taxon>Bacteria</taxon>
        <taxon>Bacillati</taxon>
        <taxon>Bacillota</taxon>
        <taxon>Clostridia</taxon>
        <taxon>Lachnospirales</taxon>
        <taxon>Vallitaleaceae</taxon>
        <taxon>Petrocella</taxon>
    </lineage>
</organism>
<proteinExistence type="predicted"/>
<dbReference type="Pfam" id="PF13290">
    <property type="entry name" value="CHB_HEX_C_1"/>
    <property type="match status" value="3"/>
</dbReference>
<dbReference type="PROSITE" id="PS51272">
    <property type="entry name" value="SLH"/>
    <property type="match status" value="3"/>
</dbReference>
<dbReference type="Gene3D" id="2.60.40.1220">
    <property type="match status" value="2"/>
</dbReference>
<dbReference type="PANTHER" id="PTHR43308:SF5">
    <property type="entry name" value="S-LAYER PROTEIN _ PEPTIDOGLYCAN ENDO-BETA-N-ACETYLGLUCOSAMINIDASE"/>
    <property type="match status" value="1"/>
</dbReference>
<evidence type="ECO:0000256" key="2">
    <source>
        <dbReference type="ARBA" id="ARBA00022737"/>
    </source>
</evidence>
<dbReference type="Proteomes" id="UP000279029">
    <property type="component" value="Chromosome"/>
</dbReference>
<evidence type="ECO:0000256" key="1">
    <source>
        <dbReference type="ARBA" id="ARBA00022729"/>
    </source>
</evidence>
<dbReference type="AlphaFoldDB" id="A0A3P7PXV3"/>
<reference evidence="6 7" key="1">
    <citation type="submission" date="2018-09" db="EMBL/GenBank/DDBJ databases">
        <authorList>
            <person name="Postec A."/>
        </authorList>
    </citation>
    <scope>NUCLEOTIDE SEQUENCE [LARGE SCALE GENOMIC DNA]</scope>
    <source>
        <strain evidence="6">70B-A</strain>
    </source>
</reference>